<dbReference type="InterPro" id="IPR010799">
    <property type="entry name" value="MlrC_C"/>
</dbReference>
<sequence length="501" mass="54556">MKKIGVGGFIHETNTFSNTPTPVDLFLNQSGGYPRLLKGSDMFELAAGRFNISVSGFMAEAQHYGFQIAPLTWCGAEPSQPLKTADFDYLMSLLEEETRKQSGLDGIYLELHGAMVFGDLQDGEEEILARMRAIVGDIPIVVSLDLHGNISPRSFELASLMVGYRTYPHVDGFETGERSAAAMDYILAGKPLYRAFRQAPFLMPATTQPTTREPAKSLYAALDKMEKEPGVVSLTIMEGFNAVDMPDTGPSIFAYATTQKKADACADRLLQEMLDREAQFTVDMLPPDEAVDKALQLAAKSDKPIILVDVQDNAGGGSPSDTTWLLKALVDKKVKNAALGLMWDPQAAAIAHVAGEGARVRIALGGHTIVGQTPYEAEYTVVKLHDGDFMGTGPMVAGQTFNFGKMAQLKLDDIRIVVSSDRMQAQDRSFFRVVGVQPEEMDILVLKSANHYRADFEPIASGIINVDAPSAIIEDPSKIAYTKLRDGVRLKGLGPVFKRPA</sequence>
<dbReference type="InterPro" id="IPR015995">
    <property type="entry name" value="MlrC_N"/>
</dbReference>
<name>A0A347ZUA2_9CHLR</name>
<feature type="domain" description="Microcystin LR degradation protein MlrC N-terminal" evidence="2">
    <location>
        <begin position="3"/>
        <end position="295"/>
    </location>
</feature>
<evidence type="ECO:0000259" key="1">
    <source>
        <dbReference type="Pfam" id="PF07171"/>
    </source>
</evidence>
<dbReference type="InterPro" id="IPR009197">
    <property type="entry name" value="MlrC"/>
</dbReference>
<dbReference type="AlphaFoldDB" id="A0A347ZUA2"/>
<keyword evidence="4" id="KW-1185">Reference proteome</keyword>
<dbReference type="Pfam" id="PF07171">
    <property type="entry name" value="MlrC_C"/>
    <property type="match status" value="1"/>
</dbReference>
<organism evidence="3 4">
    <name type="scientific">Pelolinea submarina</name>
    <dbReference type="NCBI Taxonomy" id="913107"/>
    <lineage>
        <taxon>Bacteria</taxon>
        <taxon>Bacillati</taxon>
        <taxon>Chloroflexota</taxon>
        <taxon>Anaerolineae</taxon>
        <taxon>Anaerolineales</taxon>
        <taxon>Anaerolineaceae</taxon>
        <taxon>Pelolinea</taxon>
    </lineage>
</organism>
<dbReference type="OrthoDB" id="9815420at2"/>
<evidence type="ECO:0000313" key="4">
    <source>
        <dbReference type="Proteomes" id="UP000256388"/>
    </source>
</evidence>
<dbReference type="EMBL" id="QUMS01000001">
    <property type="protein sequence ID" value="REG10532.1"/>
    <property type="molecule type" value="Genomic_DNA"/>
</dbReference>
<dbReference type="PIRSF" id="PIRSF012702">
    <property type="entry name" value="UCP012702"/>
    <property type="match status" value="1"/>
</dbReference>
<reference evidence="3 4" key="1">
    <citation type="submission" date="2018-08" db="EMBL/GenBank/DDBJ databases">
        <title>Genomic Encyclopedia of Type Strains, Phase IV (KMG-IV): sequencing the most valuable type-strain genomes for metagenomic binning, comparative biology and taxonomic classification.</title>
        <authorList>
            <person name="Goeker M."/>
        </authorList>
    </citation>
    <scope>NUCLEOTIDE SEQUENCE [LARGE SCALE GENOMIC DNA]</scope>
    <source>
        <strain evidence="3 4">DSM 23923</strain>
    </source>
</reference>
<dbReference type="Pfam" id="PF07364">
    <property type="entry name" value="DUF1485"/>
    <property type="match status" value="1"/>
</dbReference>
<dbReference type="RefSeq" id="WP_116223708.1">
    <property type="nucleotide sequence ID" value="NZ_AP018437.1"/>
</dbReference>
<gene>
    <name evidence="3" type="ORF">DFR64_0391</name>
</gene>
<protein>
    <submittedName>
        <fullName evidence="3">Microcystin degradation protein MlrC</fullName>
    </submittedName>
</protein>
<evidence type="ECO:0000313" key="3">
    <source>
        <dbReference type="EMBL" id="REG10532.1"/>
    </source>
</evidence>
<comment type="caution">
    <text evidence="3">The sequence shown here is derived from an EMBL/GenBank/DDBJ whole genome shotgun (WGS) entry which is preliminary data.</text>
</comment>
<proteinExistence type="predicted"/>
<feature type="domain" description="Microcystin LR degradation protein MlrC C-terminal" evidence="1">
    <location>
        <begin position="307"/>
        <end position="483"/>
    </location>
</feature>
<accession>A0A347ZUA2</accession>
<dbReference type="Proteomes" id="UP000256388">
    <property type="component" value="Unassembled WGS sequence"/>
</dbReference>
<evidence type="ECO:0000259" key="2">
    <source>
        <dbReference type="Pfam" id="PF07364"/>
    </source>
</evidence>